<keyword evidence="2" id="KW-0732">Signal</keyword>
<sequence length="215" mass="22785">MKVTTYALALGAALALAGTAQAQDFQVKEKGLLMLNVRATAISPTADDAITTAAGAPTGLHVDVKDDYKPSLGLSYFLTDHVAVEVIATTSQHTIKAQGPGTDVTVHKTWVLPPVVSLQYHFAPTAKVSPYVGAGVNYMLFHSGKDQNGFKVKLDDGFGYALQAGVDVAVKGPWSANVDVKKVFFETDAKINGGALKSKVKLDPWVLSVGFGYKF</sequence>
<feature type="signal peptide" evidence="2">
    <location>
        <begin position="1"/>
        <end position="22"/>
    </location>
</feature>
<dbReference type="Gene3D" id="2.40.160.20">
    <property type="match status" value="1"/>
</dbReference>
<dbReference type="InterPro" id="IPR011250">
    <property type="entry name" value="OMP/PagP_B-barrel"/>
</dbReference>
<organism evidence="3 4">
    <name type="scientific">Phenylobacterium ferrooxidans</name>
    <dbReference type="NCBI Taxonomy" id="2982689"/>
    <lineage>
        <taxon>Bacteria</taxon>
        <taxon>Pseudomonadati</taxon>
        <taxon>Pseudomonadota</taxon>
        <taxon>Alphaproteobacteria</taxon>
        <taxon>Caulobacterales</taxon>
        <taxon>Caulobacteraceae</taxon>
        <taxon>Phenylobacterium</taxon>
    </lineage>
</organism>
<evidence type="ECO:0000313" key="4">
    <source>
        <dbReference type="Proteomes" id="UP001598130"/>
    </source>
</evidence>
<dbReference type="PANTHER" id="PTHR36920:SF1">
    <property type="entry name" value="OUTER MEMBRANE PROTEIN W"/>
    <property type="match status" value="1"/>
</dbReference>
<comment type="similarity">
    <text evidence="1">Belongs to the OmpW/AlkL family.</text>
</comment>
<name>A0ABW6CRI1_9CAUL</name>
<dbReference type="Pfam" id="PF03922">
    <property type="entry name" value="OmpW"/>
    <property type="match status" value="1"/>
</dbReference>
<feature type="chain" id="PRO_5046362475" evidence="2">
    <location>
        <begin position="23"/>
        <end position="215"/>
    </location>
</feature>
<keyword evidence="4" id="KW-1185">Reference proteome</keyword>
<proteinExistence type="inferred from homology"/>
<evidence type="ECO:0000256" key="1">
    <source>
        <dbReference type="ARBA" id="ARBA00009330"/>
    </source>
</evidence>
<gene>
    <name evidence="3" type="ORF">OCL97_15760</name>
</gene>
<dbReference type="RefSeq" id="WP_304778983.1">
    <property type="nucleotide sequence ID" value="NZ_JAOTJD010000032.1"/>
</dbReference>
<evidence type="ECO:0000256" key="2">
    <source>
        <dbReference type="SAM" id="SignalP"/>
    </source>
</evidence>
<evidence type="ECO:0000313" key="3">
    <source>
        <dbReference type="EMBL" id="MFD3265414.1"/>
    </source>
</evidence>
<dbReference type="Proteomes" id="UP001598130">
    <property type="component" value="Unassembled WGS sequence"/>
</dbReference>
<reference evidence="3 4" key="1">
    <citation type="submission" date="2022-09" db="EMBL/GenBank/DDBJ databases">
        <title>New species of Phenylobacterium.</title>
        <authorList>
            <person name="Mieszkin S."/>
        </authorList>
    </citation>
    <scope>NUCLEOTIDE SEQUENCE [LARGE SCALE GENOMIC DNA]</scope>
    <source>
        <strain evidence="3 4">HK31-G</strain>
    </source>
</reference>
<dbReference type="InterPro" id="IPR005618">
    <property type="entry name" value="OMPW"/>
</dbReference>
<protein>
    <submittedName>
        <fullName evidence="3">Outer membrane beta-barrel protein</fullName>
    </submittedName>
</protein>
<dbReference type="EMBL" id="JAOTJD010000032">
    <property type="protein sequence ID" value="MFD3265414.1"/>
    <property type="molecule type" value="Genomic_DNA"/>
</dbReference>
<dbReference type="SUPFAM" id="SSF56925">
    <property type="entry name" value="OMPA-like"/>
    <property type="match status" value="1"/>
</dbReference>
<accession>A0ABW6CRI1</accession>
<dbReference type="PANTHER" id="PTHR36920">
    <property type="match status" value="1"/>
</dbReference>
<comment type="caution">
    <text evidence="3">The sequence shown here is derived from an EMBL/GenBank/DDBJ whole genome shotgun (WGS) entry which is preliminary data.</text>
</comment>